<feature type="compositionally biased region" description="Polar residues" evidence="1">
    <location>
        <begin position="305"/>
        <end position="322"/>
    </location>
</feature>
<evidence type="ECO:0000256" key="1">
    <source>
        <dbReference type="SAM" id="MobiDB-lite"/>
    </source>
</evidence>
<feature type="compositionally biased region" description="Basic and acidic residues" evidence="1">
    <location>
        <begin position="924"/>
        <end position="935"/>
    </location>
</feature>
<dbReference type="RefSeq" id="XP_025856657.2">
    <property type="nucleotide sequence ID" value="XM_026000872.2"/>
</dbReference>
<feature type="compositionally biased region" description="Basic and acidic residues" evidence="1">
    <location>
        <begin position="1214"/>
        <end position="1224"/>
    </location>
</feature>
<dbReference type="CTD" id="57608"/>
<feature type="compositionally biased region" description="Polar residues" evidence="1">
    <location>
        <begin position="960"/>
        <end position="969"/>
    </location>
</feature>
<feature type="compositionally biased region" description="Low complexity" evidence="1">
    <location>
        <begin position="1279"/>
        <end position="1292"/>
    </location>
</feature>
<accession>A0A3Q7SJS6</accession>
<feature type="region of interest" description="Disordered" evidence="1">
    <location>
        <begin position="750"/>
        <end position="823"/>
    </location>
</feature>
<evidence type="ECO:0000313" key="5">
    <source>
        <dbReference type="RefSeq" id="XP_072605369.1"/>
    </source>
</evidence>
<dbReference type="Pfam" id="PF15351">
    <property type="entry name" value="JCAD"/>
    <property type="match status" value="1"/>
</dbReference>
<gene>
    <name evidence="3 4 5" type="primary">JCAD</name>
</gene>
<dbReference type="GO" id="GO:0032587">
    <property type="term" value="C:ruffle membrane"/>
    <property type="evidence" value="ECO:0007669"/>
    <property type="project" value="TreeGrafter"/>
</dbReference>
<feature type="region of interest" description="Disordered" evidence="1">
    <location>
        <begin position="275"/>
        <end position="324"/>
    </location>
</feature>
<dbReference type="RefSeq" id="XP_025856658.2">
    <property type="nucleotide sequence ID" value="XM_026000873.2"/>
</dbReference>
<dbReference type="RefSeq" id="XP_072605369.1">
    <property type="nucleotide sequence ID" value="XM_072749268.1"/>
</dbReference>
<dbReference type="InterPro" id="IPR028221">
    <property type="entry name" value="JCAD"/>
</dbReference>
<feature type="compositionally biased region" description="Low complexity" evidence="1">
    <location>
        <begin position="497"/>
        <end position="511"/>
    </location>
</feature>
<reference key="1">
    <citation type="submission" date="2019-01" db="UniProtKB">
        <authorList>
            <consortium name="RefSeq"/>
        </authorList>
    </citation>
    <scope>IDENTIFICATION</scope>
    <source>
        <tissue evidence="5">Cell line</tissue>
    </source>
</reference>
<evidence type="ECO:0000313" key="2">
    <source>
        <dbReference type="Proteomes" id="UP001652641"/>
    </source>
</evidence>
<feature type="compositionally biased region" description="Basic and acidic residues" evidence="1">
    <location>
        <begin position="619"/>
        <end position="629"/>
    </location>
</feature>
<feature type="compositionally biased region" description="Basic and acidic residues" evidence="1">
    <location>
        <begin position="1337"/>
        <end position="1349"/>
    </location>
</feature>
<evidence type="ECO:0000313" key="3">
    <source>
        <dbReference type="RefSeq" id="XP_025856657.2"/>
    </source>
</evidence>
<dbReference type="GO" id="GO:0005912">
    <property type="term" value="C:adherens junction"/>
    <property type="evidence" value="ECO:0007669"/>
    <property type="project" value="TreeGrafter"/>
</dbReference>
<feature type="compositionally biased region" description="Polar residues" evidence="1">
    <location>
        <begin position="275"/>
        <end position="287"/>
    </location>
</feature>
<feature type="region of interest" description="Disordered" evidence="1">
    <location>
        <begin position="468"/>
        <end position="568"/>
    </location>
</feature>
<dbReference type="GeneID" id="112921583"/>
<feature type="compositionally biased region" description="Polar residues" evidence="1">
    <location>
        <begin position="768"/>
        <end position="785"/>
    </location>
</feature>
<dbReference type="KEGG" id="vvp:112921583"/>
<sequence>MYSVEDLLISHGYKLSRSVPAPPEEEREGRRQARARARARAAQGLLNGCDDGPAALPHSRPSLGKGHASTSESSHRAPRARGEPQSACAPRTPELGFYHQPVLRWSSQPQTAHDHAYWRRRGQEVGGFLGPRDREDLEGRGMAQAHSLPVHMREGPWEVGGRTENVMKKAVWEEELRMAAPAKWQTISLESWHQPRKLGRQMSDGDGERLFQDLYPFMQGEQVLNSQSKGKSQSLPRVLSPEGLSCMEIPIPLNDGHFPSVPKMPFYPPNCAPNLESTRNLEKSGSSAPLPRPKFGRPLKPPSYDSHQNSRVGMESSDSPDGQQADLCASYLSRANEPRLELCASDSGLEPPVYVPPPSYRSPLQHITNPYGDDAAPRPVCAGLRQQQHPAEVPSAGGQPPSRPLGTGTEYGASPRSPRAFPLQPRPTTAYDSSVLYIPFDDPRIRHFKLAQPQGFHPETQAAEMLYSSSPGTAPAPAHGNSQQDGAVLSPRSVRTPPGNASSSAPASPGPRWLWGHLPGDAENGSFPDQRDHGAVRGQWPAVGGSPRGHPEGPAPSPSPQDESTCETRTTLKKFETGIQTKKSSKKKMNETIFCLVSIPVKSESHLPDIDTNNNDLKQSSDKKNRLDKSPALQEQSLLSMSSTDLELQALTGSMVGRTEFQKQDLGEPEEGKQTNDLRFLHPTKHRELKYSGSWPGHQYRDQQTQTTFTEDSKSPLPLPCEKPGGSPKAVLTPRFSDPIASEAHLPGVLASSHQSQRPHAHHLKGQMSLSPSSNSAFSKTSSCISHAPILKAGPTQPCVDGRGRDASPVPRGEVVKGETTGPCNSQQLFGQFLLKPVSRRPWDLISQLESFNKELQEEEEESSHSGSGRSSEDSDTEWRCEGHADTTAKSRGLGEAGQVQRAEAALGMLAPEEPRPRSGRVKSKSESWSEEQKLGRPHVPPWSLGPVTVVGGRAAASLSPHTSPVTENGDQEAKHRMNKPAVSLGPVNAVTSSKSSDMKPVLSSEPAELRQPGESQELPGMSISGGPGAAAPRKAGGGGEQGPRLPLFLASKARGLSAPDLRSVGLLPAPERSAEKSDGSLGEASAIEIPPNESLQARAARILGIEVAVESLLPGAQRTGQNKHPEPDGSVCRPEAPRKEAASSSAQPDDPAVSTDAFYGRRKCGWTESPLFVGERDGARRVAPTAEHVSVDRTVPSKAPSPEPQPSPQEFTSCDHRDTETKPPFRSTLFHFIERTPSVAGAEKRLRSTSKVIESLQEKLASPPRRADPDRLMRMKEVSSVSRMRLLSSRSADSVEEAEDLKAERVPPGGPVSPNAGDLKAGHPLPVSKGAPSLEEDGHPASQREKTVQQDFWCPDSYDPSRVERV</sequence>
<feature type="region of interest" description="Disordered" evidence="1">
    <location>
        <begin position="854"/>
        <end position="1047"/>
    </location>
</feature>
<organism evidence="2 4">
    <name type="scientific">Vulpes vulpes</name>
    <name type="common">Red fox</name>
    <dbReference type="NCBI Taxonomy" id="9627"/>
    <lineage>
        <taxon>Eukaryota</taxon>
        <taxon>Metazoa</taxon>
        <taxon>Chordata</taxon>
        <taxon>Craniata</taxon>
        <taxon>Vertebrata</taxon>
        <taxon>Euteleostomi</taxon>
        <taxon>Mammalia</taxon>
        <taxon>Eutheria</taxon>
        <taxon>Laurasiatheria</taxon>
        <taxon>Carnivora</taxon>
        <taxon>Caniformia</taxon>
        <taxon>Canidae</taxon>
        <taxon>Vulpes</taxon>
    </lineage>
</organism>
<dbReference type="Proteomes" id="UP001652641">
    <property type="component" value="Chromosome 2"/>
</dbReference>
<feature type="compositionally biased region" description="Basic and acidic residues" evidence="1">
    <location>
        <begin position="660"/>
        <end position="680"/>
    </location>
</feature>
<reference evidence="2 3" key="2">
    <citation type="submission" date="2025-05" db="UniProtKB">
        <authorList>
            <consortium name="RefSeq"/>
        </authorList>
    </citation>
    <scope>NUCLEOTIDE SEQUENCE [LARGE SCALE GENOMIC DNA]</scope>
    <source>
        <tissue evidence="3 4">Cell line</tissue>
    </source>
</reference>
<dbReference type="PANTHER" id="PTHR34757">
    <property type="entry name" value="JUNCTIONAL PROTEIN ASSOCIATED WITH CORONARY ARTERY DISEASE"/>
    <property type="match status" value="1"/>
</dbReference>
<feature type="region of interest" description="Disordered" evidence="1">
    <location>
        <begin position="1256"/>
        <end position="1367"/>
    </location>
</feature>
<dbReference type="PANTHER" id="PTHR34757:SF1">
    <property type="entry name" value="JUNCTIONAL CADHERIN 5-ASSOCIATED PROTEIN"/>
    <property type="match status" value="1"/>
</dbReference>
<keyword evidence="2" id="KW-1185">Reference proteome</keyword>
<evidence type="ECO:0000313" key="4">
    <source>
        <dbReference type="RefSeq" id="XP_025856658.2"/>
    </source>
</evidence>
<feature type="region of interest" description="Disordered" evidence="1">
    <location>
        <begin position="1117"/>
        <end position="1227"/>
    </location>
</feature>
<dbReference type="STRING" id="9627.ENSVVUP00000002688"/>
<feature type="region of interest" description="Disordered" evidence="1">
    <location>
        <begin position="388"/>
        <end position="427"/>
    </location>
</feature>
<protein>
    <submittedName>
        <fullName evidence="3 4">Junctional cadherin 5-associated protein isoform X1</fullName>
    </submittedName>
</protein>
<name>A0A3Q7SJS6_VULVU</name>
<feature type="region of interest" description="Disordered" evidence="1">
    <location>
        <begin position="13"/>
        <end position="93"/>
    </location>
</feature>
<dbReference type="GO" id="GO:1903589">
    <property type="term" value="P:positive regulation of blood vessel endothelial cell proliferation involved in sprouting angiogenesis"/>
    <property type="evidence" value="ECO:0007669"/>
    <property type="project" value="TreeGrafter"/>
</dbReference>
<feature type="compositionally biased region" description="Basic and acidic residues" evidence="1">
    <location>
        <begin position="871"/>
        <end position="889"/>
    </location>
</feature>
<feature type="region of interest" description="Disordered" evidence="1">
    <location>
        <begin position="1064"/>
        <end position="1094"/>
    </location>
</feature>
<feature type="compositionally biased region" description="Basic and acidic residues" evidence="1">
    <location>
        <begin position="1266"/>
        <end position="1278"/>
    </location>
</feature>
<feature type="region of interest" description="Disordered" evidence="1">
    <location>
        <begin position="659"/>
        <end position="728"/>
    </location>
</feature>
<proteinExistence type="predicted"/>
<feature type="region of interest" description="Disordered" evidence="1">
    <location>
        <begin position="605"/>
        <end position="641"/>
    </location>
</feature>